<dbReference type="SUPFAM" id="SSF48350">
    <property type="entry name" value="GTPase activation domain, GAP"/>
    <property type="match status" value="1"/>
</dbReference>
<dbReference type="PROSITE" id="PS50238">
    <property type="entry name" value="RHOGAP"/>
    <property type="match status" value="1"/>
</dbReference>
<sequence length="351" mass="39920">MILTTEKGLKRDACEMFRLVQAYMGDRKLKSGQTTEAIALDITTRGWAKSPLRDEIYIQICRQTTDNPRRESVLLGWELIAICVYFFPPSEKFQPYLESYIRRHVDDEGAGPEGHYAQVCSKRLERMARCGLRKGLKKPTLEEIEQARIQIFRPSMFGNTLEEIVGLQRGRFPNRKLPWIQTTLSDAVLRLGGTSTEGIFRVPGDIDEVNSLKARMDQWEEVDATDPHVPASLLKLWYRELYEPLIPHDLYEASVEACNDPAAAVAIVARLSPLNQLVLTYLIHFLQLFSQEGNVVATKMDANNLAMVMAPNCLRCMSDDPRVIFENTRKEMAFLRLLIEHLDTSSVAGLS</sequence>
<dbReference type="Proteomes" id="UP001235939">
    <property type="component" value="Chromosome 05"/>
</dbReference>
<name>A0ABY6KES4_9ARAC</name>
<dbReference type="Pfam" id="PF00784">
    <property type="entry name" value="MyTH4"/>
    <property type="match status" value="1"/>
</dbReference>
<dbReference type="InterPro" id="IPR038185">
    <property type="entry name" value="MyTH4_dom_sf"/>
</dbReference>
<feature type="domain" description="MyTH4" evidence="2">
    <location>
        <begin position="1"/>
        <end position="148"/>
    </location>
</feature>
<proteinExistence type="predicted"/>
<gene>
    <name evidence="3" type="ORF">LAZ67_5000278</name>
</gene>
<evidence type="ECO:0000259" key="2">
    <source>
        <dbReference type="PROSITE" id="PS51016"/>
    </source>
</evidence>
<dbReference type="SMART" id="SM00139">
    <property type="entry name" value="MyTH4"/>
    <property type="match status" value="1"/>
</dbReference>
<dbReference type="Pfam" id="PF00620">
    <property type="entry name" value="RhoGAP"/>
    <property type="match status" value="1"/>
</dbReference>
<keyword evidence="4" id="KW-1185">Reference proteome</keyword>
<dbReference type="InterPro" id="IPR000198">
    <property type="entry name" value="RhoGAP_dom"/>
</dbReference>
<dbReference type="SMART" id="SM00324">
    <property type="entry name" value="RhoGAP"/>
    <property type="match status" value="1"/>
</dbReference>
<dbReference type="PROSITE" id="PS51016">
    <property type="entry name" value="MYTH4"/>
    <property type="match status" value="1"/>
</dbReference>
<evidence type="ECO:0000259" key="1">
    <source>
        <dbReference type="PROSITE" id="PS50238"/>
    </source>
</evidence>
<organism evidence="3 4">
    <name type="scientific">Cordylochernes scorpioides</name>
    <dbReference type="NCBI Taxonomy" id="51811"/>
    <lineage>
        <taxon>Eukaryota</taxon>
        <taxon>Metazoa</taxon>
        <taxon>Ecdysozoa</taxon>
        <taxon>Arthropoda</taxon>
        <taxon>Chelicerata</taxon>
        <taxon>Arachnida</taxon>
        <taxon>Pseudoscorpiones</taxon>
        <taxon>Cheliferoidea</taxon>
        <taxon>Chernetidae</taxon>
        <taxon>Cordylochernes</taxon>
    </lineage>
</organism>
<dbReference type="PANTHER" id="PTHR45876">
    <property type="entry name" value="FI04035P"/>
    <property type="match status" value="1"/>
</dbReference>
<protein>
    <submittedName>
        <fullName evidence="3">ARHGAP39</fullName>
    </submittedName>
</protein>
<dbReference type="Gene3D" id="1.25.40.530">
    <property type="entry name" value="MyTH4 domain"/>
    <property type="match status" value="1"/>
</dbReference>
<dbReference type="Gene3D" id="1.10.555.10">
    <property type="entry name" value="Rho GTPase activation protein"/>
    <property type="match status" value="1"/>
</dbReference>
<reference evidence="3 4" key="1">
    <citation type="submission" date="2022-01" db="EMBL/GenBank/DDBJ databases">
        <title>A chromosomal length assembly of Cordylochernes scorpioides.</title>
        <authorList>
            <person name="Zeh D."/>
            <person name="Zeh J."/>
        </authorList>
    </citation>
    <scope>NUCLEOTIDE SEQUENCE [LARGE SCALE GENOMIC DNA]</scope>
    <source>
        <strain evidence="3">IN4F17</strain>
        <tissue evidence="3">Whole Body</tissue>
    </source>
</reference>
<dbReference type="InterPro" id="IPR000857">
    <property type="entry name" value="MyTH4_dom"/>
</dbReference>
<accession>A0ABY6KES4</accession>
<dbReference type="InterPro" id="IPR008936">
    <property type="entry name" value="Rho_GTPase_activation_prot"/>
</dbReference>
<dbReference type="PANTHER" id="PTHR45876:SF8">
    <property type="entry name" value="FI04035P"/>
    <property type="match status" value="1"/>
</dbReference>
<feature type="domain" description="Rho-GAP" evidence="1">
    <location>
        <begin position="159"/>
        <end position="346"/>
    </location>
</feature>
<dbReference type="EMBL" id="CP092867">
    <property type="protein sequence ID" value="UYV67332.1"/>
    <property type="molecule type" value="Genomic_DNA"/>
</dbReference>
<evidence type="ECO:0000313" key="3">
    <source>
        <dbReference type="EMBL" id="UYV67332.1"/>
    </source>
</evidence>
<evidence type="ECO:0000313" key="4">
    <source>
        <dbReference type="Proteomes" id="UP001235939"/>
    </source>
</evidence>